<sequence length="1783" mass="207291">MANFARQGNYIHLSNERLRLARSNVFLKERQLAQRKIIECLERKLDELSLKDKQLSNTINDDYQVFDVFNITEDYFTERSTEEHNHLTDVATVSYYGRSYWNDVERYVENLRTNQLVLTKTIENLRQIERMLDENISNASIDADRTSVQHSDSDDTLALCEPFHLDLSNFTEYSVDQEPLCYPLNMEEEVGSKESDMESSDESVGEIPQMCKSSALDTIPEELNNDPPSRAESTQSQTMHQRLEDFMRREQALLSQIRLCQEENRELQKQLGVLANKDSHFVDQLIFKVELLEKERADMMASLEKYFRQLENEDDEKRRLKELIKELEGDLNSMNHICDRKSDEMNELIRNLERLAKTNDELQSQLSVEKGKDYEAKYRVALKDLDEKRRKLQEFEDEIIYYKNLVERSSDREKDAKNTIVLLERNVKDLEANQADKAKRIDRAEEEYNKLLDKYRQDMKEKNSFIDKIQDQSADKLNDSRRSPLIRDDVTDSIIRPSRYQSSRSEQGNPNYSSDSYRPNYLDHPLNSTYDNERLSDKVRRLDAENDTLRHQLKKSIDAMLESERKLRRLPENGRLVRNECEALRKQLDAFRKIIYEATLALKQTNKADPQGKFDDDAFYKHLAQLEEDYQKVLKERERTEFLDNSSNQATDLHEFVEFLNNEVEKLEREKSELVAKKGRDEELLDILRDKLRNYERKMNDFEGKTTTSCSLCDHLMEQREELKKELNDAKDEINNLKQAKTESKANINNQLNNGKTDDNEIIRGSLHPEKSTSPILPQTSTPIPFQEANNGSTKKYFNDLHDELVSEVELLQKHNEFLTDEVRNAHSKIQGLVKESEILKVRNSRLDHKLKQSQTNLDRVDSKGLIDKEKDLILENTKLRQVIRDLKQKENSSRPSTTTLENINSELKIDKLTNENDDLKVEVKTLTERLHSYLKPGKNIVQLPKPEYDRLKSNEELLESHEEMYEMMERRIGLMKRQLENIRAENLLPPQHNQFFDNLERMGDFYTDMYKRREEEKKAANNVESQTDEFKASCLSDGWNKSSNFAFYITNDSYLLSELKMQLLQIAQNYSTAVKEFATVLRNAHSSGITTMTTRHLATELTAIYEGNFEQIQGVKPSFGGQVTASVNNEKSKNLKALVEALPFDDVDTNRKTLEYRSESFSEIDEEEFQQIIIGKLREGKSRKSFHKLSRKKQNLLVSNLINAMTSGDGEEESKMSPNEMSVTVAMQVDEENPLEYNHTDQFDNRQSEVDYDEYDNRISSPFNNSSREFNDKIIDLQRAVKQLEIENRHLEDGLSRRDEHIDDLISQIRRYDELVSRRNSAHLKSLDMSHEKPVEDSQYHKEMKELGQMLEYCRQEKNELLERLQGNDMSKRNVGTTTWNSEPRPEQDHSRNNRLYGLLREKNVVLRKLYIYLQKIGADPAVLVFVEKELKKLESEEDPLIARDEEENQVADKGDDSACAMSEEDSTLSSDLNTIYENIGPLFIATKDYNPSINNKSNCLNLKEGDIVHVLEKFPSSNFYKVKSGTKVGLAPKSHLSSFTPGPPKPPRVVKNNVLSHPAFKDGLDIYRVQSLSTSHPAFKMKEKNKDGPYEEISLEKRPYPPKNFKIEKIFKNSIILSWKRTKVDKFGRSNGMLLAGYEITLPSGKTRFIPNIRIEKALVENEVKEKPRSYSIRTVTERGKRSEELFVVLESNFEAFHTADMTDFQTIGSILEESDLIVPRIAIYDYNPINSHGSELVLKTGDLVLTTGEEDETGYFKAQCKGKSGIAPACFLEEIAYFLN</sequence>
<dbReference type="Pfam" id="PF07653">
    <property type="entry name" value="SH3_2"/>
    <property type="match status" value="1"/>
</dbReference>
<gene>
    <name evidence="6" type="ORF">DGYR_LOCUS3519</name>
</gene>
<feature type="compositionally biased region" description="Basic and acidic residues" evidence="4">
    <location>
        <begin position="471"/>
        <end position="490"/>
    </location>
</feature>
<dbReference type="PROSITE" id="PS50002">
    <property type="entry name" value="SH3"/>
    <property type="match status" value="2"/>
</dbReference>
<dbReference type="Gene3D" id="2.60.40.10">
    <property type="entry name" value="Immunoglobulins"/>
    <property type="match status" value="1"/>
</dbReference>
<dbReference type="Gene3D" id="2.30.30.40">
    <property type="entry name" value="SH3 Domains"/>
    <property type="match status" value="2"/>
</dbReference>
<dbReference type="OrthoDB" id="4158657at2759"/>
<feature type="region of interest" description="Disordered" evidence="4">
    <location>
        <begin position="1373"/>
        <end position="1395"/>
    </location>
</feature>
<evidence type="ECO:0000313" key="7">
    <source>
        <dbReference type="Proteomes" id="UP000549394"/>
    </source>
</evidence>
<feature type="coiled-coil region" evidence="3">
    <location>
        <begin position="870"/>
        <end position="986"/>
    </location>
</feature>
<dbReference type="InterPro" id="IPR036028">
    <property type="entry name" value="SH3-like_dom_sf"/>
</dbReference>
<evidence type="ECO:0000256" key="2">
    <source>
        <dbReference type="PROSITE-ProRule" id="PRU00192"/>
    </source>
</evidence>
<evidence type="ECO:0000256" key="1">
    <source>
        <dbReference type="ARBA" id="ARBA00022443"/>
    </source>
</evidence>
<dbReference type="InterPro" id="IPR001452">
    <property type="entry name" value="SH3_domain"/>
</dbReference>
<keyword evidence="3" id="KW-0175">Coiled coil</keyword>
<feature type="domain" description="SH3" evidence="5">
    <location>
        <begin position="1718"/>
        <end position="1780"/>
    </location>
</feature>
<keyword evidence="7" id="KW-1185">Reference proteome</keyword>
<feature type="compositionally biased region" description="Polar residues" evidence="4">
    <location>
        <begin position="499"/>
        <end position="517"/>
    </location>
</feature>
<evidence type="ECO:0000256" key="3">
    <source>
        <dbReference type="SAM" id="Coils"/>
    </source>
</evidence>
<feature type="region of interest" description="Disordered" evidence="4">
    <location>
        <begin position="471"/>
        <end position="530"/>
    </location>
</feature>
<protein>
    <submittedName>
        <fullName evidence="6">DgyrCDS3739</fullName>
    </submittedName>
</protein>
<feature type="domain" description="SH3" evidence="5">
    <location>
        <begin position="1480"/>
        <end position="1543"/>
    </location>
</feature>
<accession>A0A7I8VEK5</accession>
<feature type="coiled-coil region" evidence="3">
    <location>
        <begin position="802"/>
        <end position="836"/>
    </location>
</feature>
<dbReference type="PANTHER" id="PTHR45615">
    <property type="entry name" value="MYOSIN HEAVY CHAIN, NON-MUSCLE"/>
    <property type="match status" value="1"/>
</dbReference>
<dbReference type="Proteomes" id="UP000549394">
    <property type="component" value="Unassembled WGS sequence"/>
</dbReference>
<dbReference type="InterPro" id="IPR057884">
    <property type="entry name" value="FN3_RIM-BP1/2/3"/>
</dbReference>
<evidence type="ECO:0000256" key="4">
    <source>
        <dbReference type="SAM" id="MobiDB-lite"/>
    </source>
</evidence>
<name>A0A7I8VEK5_9ANNE</name>
<evidence type="ECO:0000259" key="5">
    <source>
        <dbReference type="PROSITE" id="PS50002"/>
    </source>
</evidence>
<comment type="caution">
    <text evidence="6">The sequence shown here is derived from an EMBL/GenBank/DDBJ whole genome shotgun (WGS) entry which is preliminary data.</text>
</comment>
<dbReference type="Pfam" id="PF25523">
    <property type="entry name" value="Ig_RIMBP2"/>
    <property type="match status" value="1"/>
</dbReference>
<proteinExistence type="predicted"/>
<dbReference type="SUPFAM" id="SSF50044">
    <property type="entry name" value="SH3-domain"/>
    <property type="match status" value="2"/>
</dbReference>
<feature type="coiled-coil region" evidence="3">
    <location>
        <begin position="1268"/>
        <end position="1295"/>
    </location>
</feature>
<dbReference type="InterPro" id="IPR013783">
    <property type="entry name" value="Ig-like_fold"/>
</dbReference>
<dbReference type="SMART" id="SM00326">
    <property type="entry name" value="SH3"/>
    <property type="match status" value="2"/>
</dbReference>
<keyword evidence="1 2" id="KW-0728">SH3 domain</keyword>
<feature type="coiled-coil region" evidence="3">
    <location>
        <begin position="623"/>
        <end position="754"/>
    </location>
</feature>
<evidence type="ECO:0000313" key="6">
    <source>
        <dbReference type="EMBL" id="CAD5114694.1"/>
    </source>
</evidence>
<reference evidence="6 7" key="1">
    <citation type="submission" date="2020-08" db="EMBL/GenBank/DDBJ databases">
        <authorList>
            <person name="Hejnol A."/>
        </authorList>
    </citation>
    <scope>NUCLEOTIDE SEQUENCE [LARGE SCALE GENOMIC DNA]</scope>
</reference>
<dbReference type="PANTHER" id="PTHR45615:SF80">
    <property type="entry name" value="GRIP DOMAIN-CONTAINING PROTEIN"/>
    <property type="match status" value="1"/>
</dbReference>
<dbReference type="EMBL" id="CAJFCJ010000005">
    <property type="protein sequence ID" value="CAD5114694.1"/>
    <property type="molecule type" value="Genomic_DNA"/>
</dbReference>
<organism evidence="6 7">
    <name type="scientific">Dimorphilus gyrociliatus</name>
    <dbReference type="NCBI Taxonomy" id="2664684"/>
    <lineage>
        <taxon>Eukaryota</taxon>
        <taxon>Metazoa</taxon>
        <taxon>Spiralia</taxon>
        <taxon>Lophotrochozoa</taxon>
        <taxon>Annelida</taxon>
        <taxon>Polychaeta</taxon>
        <taxon>Polychaeta incertae sedis</taxon>
        <taxon>Dinophilidae</taxon>
        <taxon>Dimorphilus</taxon>
    </lineage>
</organism>